<dbReference type="Proteomes" id="UP000594454">
    <property type="component" value="Chromosome 4"/>
</dbReference>
<keyword evidence="2" id="KW-1185">Reference proteome</keyword>
<proteinExistence type="predicted"/>
<dbReference type="AlphaFoldDB" id="A0A7R8UYJ0"/>
<gene>
    <name evidence="1" type="ORF">HERILL_LOCUS11448</name>
</gene>
<reference evidence="1 2" key="1">
    <citation type="submission" date="2020-11" db="EMBL/GenBank/DDBJ databases">
        <authorList>
            <person name="Wallbank WR R."/>
            <person name="Pardo Diaz C."/>
            <person name="Kozak K."/>
            <person name="Martin S."/>
            <person name="Jiggins C."/>
            <person name="Moest M."/>
            <person name="Warren A I."/>
            <person name="Generalovic N T."/>
            <person name="Byers J.R.P. K."/>
            <person name="Montejo-Kovacevich G."/>
            <person name="Yen C E."/>
        </authorList>
    </citation>
    <scope>NUCLEOTIDE SEQUENCE [LARGE SCALE GENOMIC DNA]</scope>
</reference>
<organism evidence="1 2">
    <name type="scientific">Hermetia illucens</name>
    <name type="common">Black soldier fly</name>
    <dbReference type="NCBI Taxonomy" id="343691"/>
    <lineage>
        <taxon>Eukaryota</taxon>
        <taxon>Metazoa</taxon>
        <taxon>Ecdysozoa</taxon>
        <taxon>Arthropoda</taxon>
        <taxon>Hexapoda</taxon>
        <taxon>Insecta</taxon>
        <taxon>Pterygota</taxon>
        <taxon>Neoptera</taxon>
        <taxon>Endopterygota</taxon>
        <taxon>Diptera</taxon>
        <taxon>Brachycera</taxon>
        <taxon>Stratiomyomorpha</taxon>
        <taxon>Stratiomyidae</taxon>
        <taxon>Hermetiinae</taxon>
        <taxon>Hermetia</taxon>
    </lineage>
</organism>
<dbReference type="EMBL" id="LR899012">
    <property type="protein sequence ID" value="CAD7088856.1"/>
    <property type="molecule type" value="Genomic_DNA"/>
</dbReference>
<dbReference type="InParanoid" id="A0A7R8UYJ0"/>
<protein>
    <submittedName>
        <fullName evidence="1">Uncharacterized protein</fullName>
    </submittedName>
</protein>
<name>A0A7R8UYJ0_HERIL</name>
<sequence length="70" mass="8285">MDWTKRKNIKLRDFTKKVEELLNSVESENYSSDDIACDPDFEPNWDKIAPENDIAISQDLDKYLVIQQQH</sequence>
<evidence type="ECO:0000313" key="2">
    <source>
        <dbReference type="Proteomes" id="UP000594454"/>
    </source>
</evidence>
<evidence type="ECO:0000313" key="1">
    <source>
        <dbReference type="EMBL" id="CAD7088856.1"/>
    </source>
</evidence>
<accession>A0A7R8UYJ0</accession>